<accession>A0A857JEK9</accession>
<evidence type="ECO:0000256" key="2">
    <source>
        <dbReference type="ARBA" id="ARBA00008143"/>
    </source>
</evidence>
<dbReference type="Pfam" id="PF07715">
    <property type="entry name" value="Plug"/>
    <property type="match status" value="1"/>
</dbReference>
<evidence type="ECO:0000256" key="11">
    <source>
        <dbReference type="PROSITE-ProRule" id="PRU01360"/>
    </source>
</evidence>
<dbReference type="EMBL" id="CP047656">
    <property type="protein sequence ID" value="QHJ10455.1"/>
    <property type="molecule type" value="Genomic_DNA"/>
</dbReference>
<dbReference type="AlphaFoldDB" id="A0A857JEK9"/>
<evidence type="ECO:0000259" key="14">
    <source>
        <dbReference type="Pfam" id="PF00593"/>
    </source>
</evidence>
<dbReference type="Gene3D" id="2.170.130.10">
    <property type="entry name" value="TonB-dependent receptor, plug domain"/>
    <property type="match status" value="1"/>
</dbReference>
<dbReference type="PANTHER" id="PTHR30069:SF29">
    <property type="entry name" value="HEMOGLOBIN AND HEMOGLOBIN-HAPTOGLOBIN-BINDING PROTEIN 1-RELATED"/>
    <property type="match status" value="1"/>
</dbReference>
<gene>
    <name evidence="16" type="ORF">FX988_00669</name>
</gene>
<keyword evidence="10 11" id="KW-0998">Cell outer membrane</keyword>
<dbReference type="InterPro" id="IPR039426">
    <property type="entry name" value="TonB-dep_rcpt-like"/>
</dbReference>
<comment type="subcellular location">
    <subcellularLocation>
        <location evidence="1 11">Cell outer membrane</location>
        <topology evidence="1 11">Multi-pass membrane protein</topology>
    </subcellularLocation>
</comment>
<dbReference type="Proteomes" id="UP000464524">
    <property type="component" value="Chromosome"/>
</dbReference>
<dbReference type="KEGG" id="pmes:FX988_00669"/>
<evidence type="ECO:0000259" key="15">
    <source>
        <dbReference type="Pfam" id="PF07715"/>
    </source>
</evidence>
<evidence type="ECO:0000256" key="10">
    <source>
        <dbReference type="ARBA" id="ARBA00023237"/>
    </source>
</evidence>
<evidence type="ECO:0000256" key="5">
    <source>
        <dbReference type="ARBA" id="ARBA00022692"/>
    </source>
</evidence>
<keyword evidence="3 11" id="KW-0813">Transport</keyword>
<evidence type="ECO:0000256" key="3">
    <source>
        <dbReference type="ARBA" id="ARBA00022448"/>
    </source>
</evidence>
<feature type="signal peptide" evidence="13">
    <location>
        <begin position="1"/>
        <end position="24"/>
    </location>
</feature>
<keyword evidence="8 11" id="KW-0472">Membrane</keyword>
<keyword evidence="5 11" id="KW-0812">Transmembrane</keyword>
<proteinExistence type="inferred from homology"/>
<evidence type="ECO:0000256" key="4">
    <source>
        <dbReference type="ARBA" id="ARBA00022452"/>
    </source>
</evidence>
<dbReference type="Gene3D" id="2.40.170.20">
    <property type="entry name" value="TonB-dependent receptor, beta-barrel domain"/>
    <property type="match status" value="1"/>
</dbReference>
<organism evidence="16 17">
    <name type="scientific">Paraglaciecola mesophila</name>
    <dbReference type="NCBI Taxonomy" id="197222"/>
    <lineage>
        <taxon>Bacteria</taxon>
        <taxon>Pseudomonadati</taxon>
        <taxon>Pseudomonadota</taxon>
        <taxon>Gammaproteobacteria</taxon>
        <taxon>Alteromonadales</taxon>
        <taxon>Alteromonadaceae</taxon>
        <taxon>Paraglaciecola</taxon>
    </lineage>
</organism>
<evidence type="ECO:0000256" key="6">
    <source>
        <dbReference type="ARBA" id="ARBA00022729"/>
    </source>
</evidence>
<protein>
    <submittedName>
        <fullName evidence="16">Vitamin B12 transporter BtuB</fullName>
    </submittedName>
</protein>
<evidence type="ECO:0000256" key="8">
    <source>
        <dbReference type="ARBA" id="ARBA00023136"/>
    </source>
</evidence>
<feature type="chain" id="PRO_5032303816" evidence="13">
    <location>
        <begin position="25"/>
        <end position="709"/>
    </location>
</feature>
<dbReference type="InterPro" id="IPR012910">
    <property type="entry name" value="Plug_dom"/>
</dbReference>
<evidence type="ECO:0000256" key="7">
    <source>
        <dbReference type="ARBA" id="ARBA00023077"/>
    </source>
</evidence>
<dbReference type="OrthoDB" id="9760620at2"/>
<keyword evidence="17" id="KW-1185">Reference proteome</keyword>
<dbReference type="PROSITE" id="PS52016">
    <property type="entry name" value="TONB_DEPENDENT_REC_3"/>
    <property type="match status" value="1"/>
</dbReference>
<evidence type="ECO:0000313" key="17">
    <source>
        <dbReference type="Proteomes" id="UP000464524"/>
    </source>
</evidence>
<dbReference type="InterPro" id="IPR037066">
    <property type="entry name" value="Plug_dom_sf"/>
</dbReference>
<name>A0A857JEK9_9ALTE</name>
<dbReference type="RefSeq" id="WP_160178331.1">
    <property type="nucleotide sequence ID" value="NZ_CP047656.1"/>
</dbReference>
<comment type="similarity">
    <text evidence="2">Belongs to the TonB-dependent receptor family. Hemoglobin/haptoglobin binding protein subfamily.</text>
</comment>
<dbReference type="InterPro" id="IPR000531">
    <property type="entry name" value="Beta-barrel_TonB"/>
</dbReference>
<dbReference type="GO" id="GO:0015344">
    <property type="term" value="F:siderophore uptake transmembrane transporter activity"/>
    <property type="evidence" value="ECO:0007669"/>
    <property type="project" value="TreeGrafter"/>
</dbReference>
<keyword evidence="6 13" id="KW-0732">Signal</keyword>
<keyword evidence="7 12" id="KW-0798">TonB box</keyword>
<dbReference type="PANTHER" id="PTHR30069">
    <property type="entry name" value="TONB-DEPENDENT OUTER MEMBRANE RECEPTOR"/>
    <property type="match status" value="1"/>
</dbReference>
<dbReference type="Pfam" id="PF00593">
    <property type="entry name" value="TonB_dep_Rec_b-barrel"/>
    <property type="match status" value="1"/>
</dbReference>
<dbReference type="InterPro" id="IPR036942">
    <property type="entry name" value="Beta-barrel_TonB_sf"/>
</dbReference>
<evidence type="ECO:0000256" key="9">
    <source>
        <dbReference type="ARBA" id="ARBA00023170"/>
    </source>
</evidence>
<evidence type="ECO:0000256" key="13">
    <source>
        <dbReference type="SAM" id="SignalP"/>
    </source>
</evidence>
<evidence type="ECO:0000313" key="16">
    <source>
        <dbReference type="EMBL" id="QHJ10455.1"/>
    </source>
</evidence>
<keyword evidence="4 11" id="KW-1134">Transmembrane beta strand</keyword>
<reference evidence="16 17" key="1">
    <citation type="submission" date="2019-12" db="EMBL/GenBank/DDBJ databases">
        <title>Genome sequencing and assembly of endphytes of Porphyra tenera.</title>
        <authorList>
            <person name="Park J.M."/>
            <person name="Shin R."/>
            <person name="Jo S.H."/>
        </authorList>
    </citation>
    <scope>NUCLEOTIDE SEQUENCE [LARGE SCALE GENOMIC DNA]</scope>
    <source>
        <strain evidence="16 17">GPM4</strain>
    </source>
</reference>
<dbReference type="SUPFAM" id="SSF56935">
    <property type="entry name" value="Porins"/>
    <property type="match status" value="1"/>
</dbReference>
<feature type="domain" description="TonB-dependent receptor-like beta-barrel" evidence="14">
    <location>
        <begin position="243"/>
        <end position="675"/>
    </location>
</feature>
<evidence type="ECO:0000256" key="1">
    <source>
        <dbReference type="ARBA" id="ARBA00004571"/>
    </source>
</evidence>
<dbReference type="GO" id="GO:0044718">
    <property type="term" value="P:siderophore transmembrane transport"/>
    <property type="evidence" value="ECO:0007669"/>
    <property type="project" value="TreeGrafter"/>
</dbReference>
<dbReference type="GO" id="GO:0009279">
    <property type="term" value="C:cell outer membrane"/>
    <property type="evidence" value="ECO:0007669"/>
    <property type="project" value="UniProtKB-SubCell"/>
</dbReference>
<keyword evidence="9" id="KW-0675">Receptor</keyword>
<evidence type="ECO:0000256" key="12">
    <source>
        <dbReference type="RuleBase" id="RU003357"/>
    </source>
</evidence>
<feature type="domain" description="TonB-dependent receptor plug" evidence="15">
    <location>
        <begin position="45"/>
        <end position="155"/>
    </location>
</feature>
<sequence>MLSPKTIFPFTMLSILIHSSYAVAEQTPPVEVIIVSGAHSKTDVMALDSNVERINQEDIERVNAALASDILNRASGVYVQANNGVENLPSLRSPILTGPGAGGAFLFMQDGIATRAAGFANNNGLAELNLAQADSIEVIQGPNSAVYGSNAVHGVINVLSLSPQNGGNAEITFGPNERVQFNGAVGHVDNTTEVSQGVGLTLQVIDDGGYQDESGFTSTKLGLRHDFQRDKLTIQSTLSGFDLDQDTAGFIASGDNGEGCFSSTFAPSELYKDRSAMEKNCDTDAYRQWSSLRGASHINYQLDANQALNFTPYFRTNSMEFRQHYLPSRAIEENSHYSVGLNSDYQWQVNSAVALVVGLDADWTHGELTETQEQGDMFSFGKARQQGVHFDYEVNATTLAPFIQVNWQVNNALSVNSSLRVDYTDYDYNNLISDGTTKADGSFCVNNDDEEVSCLYQRPADRDDSFNNTSAKIGANYRLNEYVSLFANWTNGFRAPQTTDLYRLQNQQTIGTIESEEVNSIEAGVRSAFQNLQIQAVIYSMQKDHFFFRDDDGLNVTDGETDHKGIELSTLYQLLENLSISVNYAYAQHEYDFDRPSSGVISGNDIDTAPRHQGNARINWQPTAETELELEWQHIGRYYLDPANAHEYQGHDLLHLRGQWQLNKRVNLTAKLENLTDQKYASRADYAFGSYRYFGGQPRAIYVGANYSF</sequence>